<dbReference type="PROSITE" id="PS51294">
    <property type="entry name" value="HTH_MYB"/>
    <property type="match status" value="1"/>
</dbReference>
<dbReference type="InterPro" id="IPR001005">
    <property type="entry name" value="SANT/Myb"/>
</dbReference>
<dbReference type="GO" id="GO:0000976">
    <property type="term" value="F:transcription cis-regulatory region binding"/>
    <property type="evidence" value="ECO:0007669"/>
    <property type="project" value="TreeGrafter"/>
</dbReference>
<dbReference type="VEuPathDB" id="FungiDB:HGUI_03482"/>
<dbReference type="InterPro" id="IPR009057">
    <property type="entry name" value="Homeodomain-like_sf"/>
</dbReference>
<accession>A0A1L0B4H9</accession>
<evidence type="ECO:0000313" key="7">
    <source>
        <dbReference type="EMBL" id="SGZ41282.1"/>
    </source>
</evidence>
<evidence type="ECO:0000313" key="8">
    <source>
        <dbReference type="Proteomes" id="UP000183365"/>
    </source>
</evidence>
<feature type="compositionally biased region" description="Acidic residues" evidence="4">
    <location>
        <begin position="10"/>
        <end position="21"/>
    </location>
</feature>
<evidence type="ECO:0000259" key="6">
    <source>
        <dbReference type="PROSITE" id="PS51294"/>
    </source>
</evidence>
<feature type="compositionally biased region" description="Basic and acidic residues" evidence="4">
    <location>
        <begin position="181"/>
        <end position="190"/>
    </location>
</feature>
<feature type="domain" description="Myb-like" evidence="5">
    <location>
        <begin position="278"/>
        <end position="322"/>
    </location>
</feature>
<proteinExistence type="predicted"/>
<name>A0A1L0B4H9_9ASCO</name>
<dbReference type="InterPro" id="IPR051651">
    <property type="entry name" value="DMTF1_DNA-bind_reg"/>
</dbReference>
<feature type="region of interest" description="Disordered" evidence="4">
    <location>
        <begin position="1"/>
        <end position="28"/>
    </location>
</feature>
<dbReference type="OrthoDB" id="3972521at2759"/>
<dbReference type="Pfam" id="PF00249">
    <property type="entry name" value="Myb_DNA-binding"/>
    <property type="match status" value="1"/>
</dbReference>
<evidence type="ECO:0000259" key="5">
    <source>
        <dbReference type="PROSITE" id="PS50090"/>
    </source>
</evidence>
<dbReference type="GO" id="GO:0003700">
    <property type="term" value="F:DNA-binding transcription factor activity"/>
    <property type="evidence" value="ECO:0007669"/>
    <property type="project" value="TreeGrafter"/>
</dbReference>
<evidence type="ECO:0000256" key="1">
    <source>
        <dbReference type="ARBA" id="ARBA00004123"/>
    </source>
</evidence>
<comment type="subcellular location">
    <subcellularLocation>
        <location evidence="1">Nucleus</location>
    </subcellularLocation>
</comment>
<dbReference type="InterPro" id="IPR017930">
    <property type="entry name" value="Myb_dom"/>
</dbReference>
<feature type="domain" description="HTH myb-type" evidence="6">
    <location>
        <begin position="273"/>
        <end position="326"/>
    </location>
</feature>
<dbReference type="PANTHER" id="PTHR46380">
    <property type="entry name" value="CYCLIN-D-BINDING MYB-LIKE TRANSCRIPTION FACTOR 1"/>
    <property type="match status" value="1"/>
</dbReference>
<organism evidence="7 8">
    <name type="scientific">Hanseniaspora guilliermondii</name>
    <dbReference type="NCBI Taxonomy" id="56406"/>
    <lineage>
        <taxon>Eukaryota</taxon>
        <taxon>Fungi</taxon>
        <taxon>Dikarya</taxon>
        <taxon>Ascomycota</taxon>
        <taxon>Saccharomycotina</taxon>
        <taxon>Saccharomycetes</taxon>
        <taxon>Saccharomycodales</taxon>
        <taxon>Saccharomycodaceae</taxon>
        <taxon>Hanseniaspora</taxon>
    </lineage>
</organism>
<protein>
    <submittedName>
        <fullName evidence="7">Uncharacterized protein</fullName>
    </submittedName>
</protein>
<dbReference type="CDD" id="cd00167">
    <property type="entry name" value="SANT"/>
    <property type="match status" value="1"/>
</dbReference>
<evidence type="ECO:0000256" key="2">
    <source>
        <dbReference type="ARBA" id="ARBA00023125"/>
    </source>
</evidence>
<dbReference type="PROSITE" id="PS50090">
    <property type="entry name" value="MYB_LIKE"/>
    <property type="match status" value="1"/>
</dbReference>
<evidence type="ECO:0000256" key="4">
    <source>
        <dbReference type="SAM" id="MobiDB-lite"/>
    </source>
</evidence>
<dbReference type="Gene3D" id="1.10.10.60">
    <property type="entry name" value="Homeodomain-like"/>
    <property type="match status" value="1"/>
</dbReference>
<keyword evidence="2" id="KW-0238">DNA-binding</keyword>
<feature type="region of interest" description="Disordered" evidence="4">
    <location>
        <begin position="78"/>
        <end position="98"/>
    </location>
</feature>
<keyword evidence="8" id="KW-1185">Reference proteome</keyword>
<dbReference type="EMBL" id="FQNF01000091">
    <property type="protein sequence ID" value="SGZ41282.1"/>
    <property type="molecule type" value="Genomic_DNA"/>
</dbReference>
<feature type="region of interest" description="Disordered" evidence="4">
    <location>
        <begin position="177"/>
        <end position="197"/>
    </location>
</feature>
<reference evidence="8" key="1">
    <citation type="submission" date="2016-11" db="EMBL/GenBank/DDBJ databases">
        <authorList>
            <person name="Guldener U."/>
        </authorList>
    </citation>
    <scope>NUCLEOTIDE SEQUENCE [LARGE SCALE GENOMIC DNA]</scope>
</reference>
<evidence type="ECO:0000256" key="3">
    <source>
        <dbReference type="ARBA" id="ARBA00023242"/>
    </source>
</evidence>
<keyword evidence="3" id="KW-0539">Nucleus</keyword>
<dbReference type="AlphaFoldDB" id="A0A1L0B4H9"/>
<sequence>MSDQSHSEEFDQYLDIQDDETQPLKASSQIDSNVEAALAAYAHLVEVSHEDQPNIEQGVIREHKPTLEKVVKLSKSKNLDQLKKKKTKKEKPKKKEQTLEKGMCTLIMSPKIPQKESTKVKQNPIGVLPEGMNIIKFSQYGKDDIETAGKKRKTKDPTMDIEFKVNKERLVPKKMKQANELTERPKRKEPTNSYKPLHNKSKIFTEEEDTLINKLINTHCVQHKVTKEEFIDLIWMNDNTHKVTKTEFWKLLANEFPDRSRSSLYKHVKRKYNNFKPRGKWSTSEDLKLKELCDKHDNKWNVIGQILERMPEDCRDRYRNYVKHNKRLDQGDTDEKEQDKKSVSRWTETESTYLNNIISFISNLSLQFYLKFCYDKDLKAKNNDKFEEWGEYLKKQEKSLLELDSIKEKYNDVYLLVLNSINLNKQQKNSTDKLKKSWIGLKADLNKTMKQQNKELINHERFDIFFKENESSFHSNYFLMDIQKLINWTFISDLFSNGRTRIQVRYKCKSLIKQRINLLEKQSKATFTELLTSIMKAMHEVSSSLNDGNVYEDEIDWFYSYTKWIEITDKHIALEQYKDFNVDPWLMKEMYTYAKFVNGIPDDMNNLSKIIDSLKDKMKF</sequence>
<feature type="compositionally biased region" description="Basic residues" evidence="4">
    <location>
        <begin position="83"/>
        <end position="92"/>
    </location>
</feature>
<dbReference type="GO" id="GO:0005634">
    <property type="term" value="C:nucleus"/>
    <property type="evidence" value="ECO:0007669"/>
    <property type="project" value="UniProtKB-SubCell"/>
</dbReference>
<dbReference type="SUPFAM" id="SSF46689">
    <property type="entry name" value="Homeodomain-like"/>
    <property type="match status" value="1"/>
</dbReference>
<dbReference type="SMART" id="SM00717">
    <property type="entry name" value="SANT"/>
    <property type="match status" value="3"/>
</dbReference>
<dbReference type="PANTHER" id="PTHR46380:SF2">
    <property type="entry name" value="CYCLIN-D-BINDING MYB-LIKE TRANSCRIPTION FACTOR 1"/>
    <property type="match status" value="1"/>
</dbReference>
<dbReference type="Proteomes" id="UP000183365">
    <property type="component" value="Unassembled WGS sequence"/>
</dbReference>
<gene>
    <name evidence="7" type="ORF">HGUI_03482</name>
</gene>